<evidence type="ECO:0000256" key="4">
    <source>
        <dbReference type="ARBA" id="ARBA00022989"/>
    </source>
</evidence>
<dbReference type="EMBL" id="CADEPM010000009">
    <property type="protein sequence ID" value="CAB3409745.1"/>
    <property type="molecule type" value="Genomic_DNA"/>
</dbReference>
<feature type="transmembrane region" description="Helical" evidence="9">
    <location>
        <begin position="235"/>
        <end position="256"/>
    </location>
</feature>
<dbReference type="InterPro" id="IPR000611">
    <property type="entry name" value="NPY_rcpt"/>
</dbReference>
<dbReference type="PANTHER" id="PTHR45695:SF9">
    <property type="entry name" value="LEUCOKININ RECEPTOR"/>
    <property type="match status" value="1"/>
</dbReference>
<evidence type="ECO:0000313" key="12">
    <source>
        <dbReference type="Proteomes" id="UP000494206"/>
    </source>
</evidence>
<comment type="subcellular location">
    <subcellularLocation>
        <location evidence="1">Membrane</location>
        <topology evidence="1">Multi-pass membrane protein</topology>
    </subcellularLocation>
</comment>
<dbReference type="PRINTS" id="PR00237">
    <property type="entry name" value="GPCRRHODOPSN"/>
</dbReference>
<gene>
    <name evidence="11" type="ORF">CBOVIS_LOCUS11360</name>
</gene>
<accession>A0A8S1F7C6</accession>
<dbReference type="SUPFAM" id="SSF81321">
    <property type="entry name" value="Family A G protein-coupled receptor-like"/>
    <property type="match status" value="1"/>
</dbReference>
<dbReference type="PROSITE" id="PS50262">
    <property type="entry name" value="G_PROTEIN_RECEP_F1_2"/>
    <property type="match status" value="1"/>
</dbReference>
<dbReference type="OrthoDB" id="9445642at2759"/>
<dbReference type="InterPro" id="IPR017452">
    <property type="entry name" value="GPCR_Rhodpsn_7TM"/>
</dbReference>
<keyword evidence="12" id="KW-1185">Reference proteome</keyword>
<evidence type="ECO:0000256" key="6">
    <source>
        <dbReference type="ARBA" id="ARBA00023136"/>
    </source>
</evidence>
<evidence type="ECO:0000259" key="10">
    <source>
        <dbReference type="PROSITE" id="PS50262"/>
    </source>
</evidence>
<feature type="transmembrane region" description="Helical" evidence="9">
    <location>
        <begin position="138"/>
        <end position="156"/>
    </location>
</feature>
<feature type="domain" description="G-protein coupled receptors family 1 profile" evidence="10">
    <location>
        <begin position="37"/>
        <end position="291"/>
    </location>
</feature>
<evidence type="ECO:0000256" key="1">
    <source>
        <dbReference type="ARBA" id="ARBA00004141"/>
    </source>
</evidence>
<proteinExistence type="inferred from homology"/>
<keyword evidence="7" id="KW-0675">Receptor</keyword>
<comment type="similarity">
    <text evidence="2">Belongs to the G-protein coupled receptor 1 family.</text>
</comment>
<evidence type="ECO:0000256" key="2">
    <source>
        <dbReference type="ARBA" id="ARBA00010663"/>
    </source>
</evidence>
<dbReference type="SMART" id="SM01381">
    <property type="entry name" value="7TM_GPCR_Srsx"/>
    <property type="match status" value="1"/>
</dbReference>
<dbReference type="PRINTS" id="PR01012">
    <property type="entry name" value="NRPEPTIDEYR"/>
</dbReference>
<keyword evidence="3 9" id="KW-0812">Transmembrane</keyword>
<evidence type="ECO:0000256" key="8">
    <source>
        <dbReference type="ARBA" id="ARBA00023224"/>
    </source>
</evidence>
<dbReference type="Gene3D" id="1.20.1070.10">
    <property type="entry name" value="Rhodopsin 7-helix transmembrane proteins"/>
    <property type="match status" value="1"/>
</dbReference>
<keyword evidence="6 9" id="KW-0472">Membrane</keyword>
<evidence type="ECO:0000256" key="9">
    <source>
        <dbReference type="SAM" id="Phobius"/>
    </source>
</evidence>
<feature type="transmembrane region" description="Helical" evidence="9">
    <location>
        <begin position="191"/>
        <end position="214"/>
    </location>
</feature>
<comment type="caution">
    <text evidence="11">The sequence shown here is derived from an EMBL/GenBank/DDBJ whole genome shotgun (WGS) entry which is preliminary data.</text>
</comment>
<evidence type="ECO:0000313" key="11">
    <source>
        <dbReference type="EMBL" id="CAB3409745.1"/>
    </source>
</evidence>
<feature type="transmembrane region" description="Helical" evidence="9">
    <location>
        <begin position="268"/>
        <end position="294"/>
    </location>
</feature>
<evidence type="ECO:0000256" key="5">
    <source>
        <dbReference type="ARBA" id="ARBA00023040"/>
    </source>
</evidence>
<feature type="transmembrane region" description="Helical" evidence="9">
    <location>
        <begin position="56"/>
        <end position="75"/>
    </location>
</feature>
<organism evidence="11 12">
    <name type="scientific">Caenorhabditis bovis</name>
    <dbReference type="NCBI Taxonomy" id="2654633"/>
    <lineage>
        <taxon>Eukaryota</taxon>
        <taxon>Metazoa</taxon>
        <taxon>Ecdysozoa</taxon>
        <taxon>Nematoda</taxon>
        <taxon>Chromadorea</taxon>
        <taxon>Rhabditida</taxon>
        <taxon>Rhabditina</taxon>
        <taxon>Rhabditomorpha</taxon>
        <taxon>Rhabditoidea</taxon>
        <taxon>Rhabditidae</taxon>
        <taxon>Peloderinae</taxon>
        <taxon>Caenorhabditis</taxon>
    </lineage>
</organism>
<sequence length="344" mass="40060">MNSTTAEDNDEFYELSTIELIVWCLLYAIIALMAVIGNLLVLYITLFRLRVRSITTYFIINLGFADLFTGIFAIPFKFQAALFQEWFLPRPLCRIVPYVETVALTVSVFTLVTSAVHEFRTTFFSKCAQMSAQNAKRSVILIWIVSLVVSLPHGLFHSTFEFPDQGLLIIQCLPVYPNEDWWKGYNVYLTIIQYFVPMLILDTAYTMIAVKIWTTSRRRIELDETKTANQKLMRVLIIVVACFSLCWFPLETYLLLNELKPEINGWKYINLAFFFSHWLAMSNSCLNPIIYGLYNTKYNEEYRKIFNQITSCTCRRKDVAESKSPDQRWNTSEYCTNGQEIAFV</sequence>
<dbReference type="PANTHER" id="PTHR45695">
    <property type="entry name" value="LEUCOKININ RECEPTOR-RELATED"/>
    <property type="match status" value="1"/>
</dbReference>
<protein>
    <recommendedName>
        <fullName evidence="10">G-protein coupled receptors family 1 profile domain-containing protein</fullName>
    </recommendedName>
</protein>
<keyword evidence="4 9" id="KW-1133">Transmembrane helix</keyword>
<dbReference type="GO" id="GO:0005886">
    <property type="term" value="C:plasma membrane"/>
    <property type="evidence" value="ECO:0007669"/>
    <property type="project" value="TreeGrafter"/>
</dbReference>
<dbReference type="Pfam" id="PF00001">
    <property type="entry name" value="7tm_1"/>
    <property type="match status" value="1"/>
</dbReference>
<keyword evidence="5" id="KW-0297">G-protein coupled receptor</keyword>
<name>A0A8S1F7C6_9PELO</name>
<dbReference type="GO" id="GO:0004983">
    <property type="term" value="F:neuropeptide Y receptor activity"/>
    <property type="evidence" value="ECO:0007669"/>
    <property type="project" value="InterPro"/>
</dbReference>
<evidence type="ECO:0000256" key="7">
    <source>
        <dbReference type="ARBA" id="ARBA00023170"/>
    </source>
</evidence>
<dbReference type="AlphaFoldDB" id="A0A8S1F7C6"/>
<keyword evidence="8" id="KW-0807">Transducer</keyword>
<feature type="transmembrane region" description="Helical" evidence="9">
    <location>
        <begin position="95"/>
        <end position="117"/>
    </location>
</feature>
<dbReference type="Proteomes" id="UP000494206">
    <property type="component" value="Unassembled WGS sequence"/>
</dbReference>
<feature type="transmembrane region" description="Helical" evidence="9">
    <location>
        <begin position="20"/>
        <end position="44"/>
    </location>
</feature>
<evidence type="ECO:0000256" key="3">
    <source>
        <dbReference type="ARBA" id="ARBA00022692"/>
    </source>
</evidence>
<reference evidence="11 12" key="1">
    <citation type="submission" date="2020-04" db="EMBL/GenBank/DDBJ databases">
        <authorList>
            <person name="Laetsch R D."/>
            <person name="Stevens L."/>
            <person name="Kumar S."/>
            <person name="Blaxter L. M."/>
        </authorList>
    </citation>
    <scope>NUCLEOTIDE SEQUENCE [LARGE SCALE GENOMIC DNA]</scope>
</reference>
<dbReference type="InterPro" id="IPR000276">
    <property type="entry name" value="GPCR_Rhodpsn"/>
</dbReference>